<dbReference type="AlphaFoldDB" id="A0A087TEZ2"/>
<accession>A0A087TEZ2</accession>
<proteinExistence type="predicted"/>
<feature type="non-terminal residue" evidence="1">
    <location>
        <position position="66"/>
    </location>
</feature>
<reference evidence="1 2" key="1">
    <citation type="submission" date="2013-11" db="EMBL/GenBank/DDBJ databases">
        <title>Genome sequencing of Stegodyphus mimosarum.</title>
        <authorList>
            <person name="Bechsgaard J."/>
        </authorList>
    </citation>
    <scope>NUCLEOTIDE SEQUENCE [LARGE SCALE GENOMIC DNA]</scope>
</reference>
<evidence type="ECO:0000313" key="2">
    <source>
        <dbReference type="Proteomes" id="UP000054359"/>
    </source>
</evidence>
<evidence type="ECO:0000313" key="1">
    <source>
        <dbReference type="EMBL" id="KFM63681.1"/>
    </source>
</evidence>
<name>A0A087TEZ2_STEMI</name>
<dbReference type="OrthoDB" id="25402at2759"/>
<sequence length="66" mass="8138">MRRSVARRLCPLGHRHSKCGLRARTPLYRIPLTHDHRRLRLQWANQHRDWRAVWQHVVFSDESRFN</sequence>
<dbReference type="Gene3D" id="3.30.420.10">
    <property type="entry name" value="Ribonuclease H-like superfamily/Ribonuclease H"/>
    <property type="match status" value="1"/>
</dbReference>
<dbReference type="InterPro" id="IPR036397">
    <property type="entry name" value="RNaseH_sf"/>
</dbReference>
<dbReference type="GO" id="GO:0003676">
    <property type="term" value="F:nucleic acid binding"/>
    <property type="evidence" value="ECO:0007669"/>
    <property type="project" value="InterPro"/>
</dbReference>
<protein>
    <recommendedName>
        <fullName evidence="3">Transposase Tc1-like domain-containing protein</fullName>
    </recommendedName>
</protein>
<dbReference type="EMBL" id="KK114902">
    <property type="protein sequence ID" value="KFM63681.1"/>
    <property type="molecule type" value="Genomic_DNA"/>
</dbReference>
<dbReference type="Proteomes" id="UP000054359">
    <property type="component" value="Unassembled WGS sequence"/>
</dbReference>
<gene>
    <name evidence="1" type="ORF">X975_03003</name>
</gene>
<keyword evidence="2" id="KW-1185">Reference proteome</keyword>
<evidence type="ECO:0008006" key="3">
    <source>
        <dbReference type="Google" id="ProtNLM"/>
    </source>
</evidence>
<organism evidence="1 2">
    <name type="scientific">Stegodyphus mimosarum</name>
    <name type="common">African social velvet spider</name>
    <dbReference type="NCBI Taxonomy" id="407821"/>
    <lineage>
        <taxon>Eukaryota</taxon>
        <taxon>Metazoa</taxon>
        <taxon>Ecdysozoa</taxon>
        <taxon>Arthropoda</taxon>
        <taxon>Chelicerata</taxon>
        <taxon>Arachnida</taxon>
        <taxon>Araneae</taxon>
        <taxon>Araneomorphae</taxon>
        <taxon>Entelegynae</taxon>
        <taxon>Eresoidea</taxon>
        <taxon>Eresidae</taxon>
        <taxon>Stegodyphus</taxon>
    </lineage>
</organism>